<dbReference type="InterPro" id="IPR011701">
    <property type="entry name" value="MFS"/>
</dbReference>
<dbReference type="InterPro" id="IPR020846">
    <property type="entry name" value="MFS_dom"/>
</dbReference>
<keyword evidence="5" id="KW-1185">Reference proteome</keyword>
<gene>
    <name evidence="4" type="ORF">PEVE_00026503</name>
</gene>
<feature type="transmembrane region" description="Helical" evidence="2">
    <location>
        <begin position="378"/>
        <end position="402"/>
    </location>
</feature>
<feature type="transmembrane region" description="Helical" evidence="2">
    <location>
        <begin position="347"/>
        <end position="372"/>
    </location>
</feature>
<dbReference type="SUPFAM" id="SSF103473">
    <property type="entry name" value="MFS general substrate transporter"/>
    <property type="match status" value="1"/>
</dbReference>
<feature type="transmembrane region" description="Helical" evidence="2">
    <location>
        <begin position="315"/>
        <end position="335"/>
    </location>
</feature>
<comment type="caution">
    <text evidence="4">The sequence shown here is derived from an EMBL/GenBank/DDBJ whole genome shotgun (WGS) entry which is preliminary data.</text>
</comment>
<feature type="transmembrane region" description="Helical" evidence="2">
    <location>
        <begin position="262"/>
        <end position="283"/>
    </location>
</feature>
<accession>A0ABN8ST90</accession>
<feature type="transmembrane region" description="Helical" evidence="2">
    <location>
        <begin position="145"/>
        <end position="164"/>
    </location>
</feature>
<feature type="transmembrane region" description="Helical" evidence="2">
    <location>
        <begin position="176"/>
        <end position="194"/>
    </location>
</feature>
<dbReference type="Gene3D" id="1.20.1250.20">
    <property type="entry name" value="MFS general substrate transporter like domains"/>
    <property type="match status" value="1"/>
</dbReference>
<evidence type="ECO:0000256" key="1">
    <source>
        <dbReference type="ARBA" id="ARBA00004141"/>
    </source>
</evidence>
<dbReference type="Proteomes" id="UP001159427">
    <property type="component" value="Unassembled WGS sequence"/>
</dbReference>
<organism evidence="4 5">
    <name type="scientific">Porites evermanni</name>
    <dbReference type="NCBI Taxonomy" id="104178"/>
    <lineage>
        <taxon>Eukaryota</taxon>
        <taxon>Metazoa</taxon>
        <taxon>Cnidaria</taxon>
        <taxon>Anthozoa</taxon>
        <taxon>Hexacorallia</taxon>
        <taxon>Scleractinia</taxon>
        <taxon>Fungiina</taxon>
        <taxon>Poritidae</taxon>
        <taxon>Porites</taxon>
    </lineage>
</organism>
<keyword evidence="2" id="KW-0812">Transmembrane</keyword>
<feature type="transmembrane region" description="Helical" evidence="2">
    <location>
        <begin position="58"/>
        <end position="79"/>
    </location>
</feature>
<feature type="domain" description="Major facilitator superfamily (MFS) profile" evidence="3">
    <location>
        <begin position="1"/>
        <end position="404"/>
    </location>
</feature>
<name>A0ABN8ST90_9CNID</name>
<dbReference type="InterPro" id="IPR036259">
    <property type="entry name" value="MFS_trans_sf"/>
</dbReference>
<dbReference type="Pfam" id="PF07690">
    <property type="entry name" value="MFS_1"/>
    <property type="match status" value="1"/>
</dbReference>
<protein>
    <recommendedName>
        <fullName evidence="3">Major facilitator superfamily (MFS) profile domain-containing protein</fullName>
    </recommendedName>
</protein>
<dbReference type="PANTHER" id="PTHR11360">
    <property type="entry name" value="MONOCARBOXYLATE TRANSPORTER"/>
    <property type="match status" value="1"/>
</dbReference>
<dbReference type="CDD" id="cd17352">
    <property type="entry name" value="MFS_MCT_SLC16"/>
    <property type="match status" value="1"/>
</dbReference>
<feature type="transmembrane region" description="Helical" evidence="2">
    <location>
        <begin position="223"/>
        <end position="242"/>
    </location>
</feature>
<dbReference type="InterPro" id="IPR050327">
    <property type="entry name" value="Proton-linked_MCT"/>
</dbReference>
<dbReference type="PROSITE" id="PS50850">
    <property type="entry name" value="MFS"/>
    <property type="match status" value="1"/>
</dbReference>
<proteinExistence type="predicted"/>
<dbReference type="PANTHER" id="PTHR11360:SF251">
    <property type="entry name" value="MAJOR FACILITATOR SUPERFAMILY (MFS) PROFILE DOMAIN-CONTAINING PROTEIN"/>
    <property type="match status" value="1"/>
</dbReference>
<feature type="transmembrane region" description="Helical" evidence="2">
    <location>
        <begin position="91"/>
        <end position="115"/>
    </location>
</feature>
<keyword evidence="2" id="KW-1133">Transmembrane helix</keyword>
<dbReference type="EMBL" id="CALNXI010003598">
    <property type="protein sequence ID" value="CAH3193793.1"/>
    <property type="molecule type" value="Genomic_DNA"/>
</dbReference>
<sequence length="471" mass="51253">MNLFFRKVSSYKQDSIWSWFICFCYTICMIFVDGLTFSLGVFFPVLMDSFNESRERTAWFTSIVVSVMCFTSPASGGLLNRFGIRTTTILGCLLCSSALAMGSLVPTIVTLYIAFSLPFGLGYALINLTSPIIATHYFRKKRTIALGFLMAGQGIGAMTLAPTTQALVDVFDWRNTFRVFAGLLALTSLTGWLLHKGITPPNEPAEVAPKAFQLNLALLRKPALLVLMLTRSVYAFCRLTPYVYLIKYSNDVGIPADKGATLFMFIGVFATLGRLGGGFLCNLKWIKARILVQASAFAMGTSVILLTLAKTYGALVAISIVFSASDGIWNVTFLIECLNSVEESKQASAFGFTMISAGVFALGGPPLIGFIADKSGNYIAAFITAGGAGIVASLVPFLLVCVNRGSERNVVSDIEDSISLGEYGDVTERQLQLLQRSRDDALEHKRKSSILQGSKQQINDILDIVSRETVL</sequence>
<keyword evidence="2" id="KW-0472">Membrane</keyword>
<evidence type="ECO:0000259" key="3">
    <source>
        <dbReference type="PROSITE" id="PS50850"/>
    </source>
</evidence>
<comment type="subcellular location">
    <subcellularLocation>
        <location evidence="1">Membrane</location>
        <topology evidence="1">Multi-pass membrane protein</topology>
    </subcellularLocation>
</comment>
<feature type="transmembrane region" description="Helical" evidence="2">
    <location>
        <begin position="290"/>
        <end position="309"/>
    </location>
</feature>
<evidence type="ECO:0000256" key="2">
    <source>
        <dbReference type="SAM" id="Phobius"/>
    </source>
</evidence>
<reference evidence="4 5" key="1">
    <citation type="submission" date="2022-05" db="EMBL/GenBank/DDBJ databases">
        <authorList>
            <consortium name="Genoscope - CEA"/>
            <person name="William W."/>
        </authorList>
    </citation>
    <scope>NUCLEOTIDE SEQUENCE [LARGE SCALE GENOMIC DNA]</scope>
</reference>
<evidence type="ECO:0000313" key="4">
    <source>
        <dbReference type="EMBL" id="CAH3193793.1"/>
    </source>
</evidence>
<feature type="transmembrane region" description="Helical" evidence="2">
    <location>
        <begin position="20"/>
        <end position="46"/>
    </location>
</feature>
<evidence type="ECO:0000313" key="5">
    <source>
        <dbReference type="Proteomes" id="UP001159427"/>
    </source>
</evidence>
<feature type="transmembrane region" description="Helical" evidence="2">
    <location>
        <begin position="121"/>
        <end position="138"/>
    </location>
</feature>